<evidence type="ECO:0000256" key="1">
    <source>
        <dbReference type="SAM" id="Phobius"/>
    </source>
</evidence>
<keyword evidence="3" id="KW-1185">Reference proteome</keyword>
<dbReference type="RefSeq" id="WP_182619391.1">
    <property type="nucleotide sequence ID" value="NZ_BAAATF010000010.1"/>
</dbReference>
<evidence type="ECO:0000313" key="3">
    <source>
        <dbReference type="Proteomes" id="UP000540568"/>
    </source>
</evidence>
<keyword evidence="1" id="KW-1133">Transmembrane helix</keyword>
<feature type="transmembrane region" description="Helical" evidence="1">
    <location>
        <begin position="21"/>
        <end position="42"/>
    </location>
</feature>
<proteinExistence type="predicted"/>
<dbReference type="EMBL" id="JACGWV010000002">
    <property type="protein sequence ID" value="MBA8810254.1"/>
    <property type="molecule type" value="Genomic_DNA"/>
</dbReference>
<gene>
    <name evidence="2" type="ORF">FHX71_004230</name>
</gene>
<comment type="caution">
    <text evidence="2">The sequence shown here is derived from an EMBL/GenBank/DDBJ whole genome shotgun (WGS) entry which is preliminary data.</text>
</comment>
<accession>A0A7W3PG50</accession>
<dbReference type="AlphaFoldDB" id="A0A7W3PG50"/>
<name>A0A7W3PG50_9MICO</name>
<keyword evidence="1" id="KW-0472">Membrane</keyword>
<keyword evidence="1" id="KW-0812">Transmembrane</keyword>
<organism evidence="2 3">
    <name type="scientific">Promicromonospora sukumoe</name>
    <dbReference type="NCBI Taxonomy" id="88382"/>
    <lineage>
        <taxon>Bacteria</taxon>
        <taxon>Bacillati</taxon>
        <taxon>Actinomycetota</taxon>
        <taxon>Actinomycetes</taxon>
        <taxon>Micrococcales</taxon>
        <taxon>Promicromonosporaceae</taxon>
        <taxon>Promicromonospora</taxon>
    </lineage>
</organism>
<evidence type="ECO:0000313" key="2">
    <source>
        <dbReference type="EMBL" id="MBA8810254.1"/>
    </source>
</evidence>
<dbReference type="Proteomes" id="UP000540568">
    <property type="component" value="Unassembled WGS sequence"/>
</dbReference>
<protein>
    <submittedName>
        <fullName evidence="2">Uncharacterized protein</fullName>
    </submittedName>
</protein>
<reference evidence="2 3" key="1">
    <citation type="submission" date="2020-07" db="EMBL/GenBank/DDBJ databases">
        <title>Sequencing the genomes of 1000 actinobacteria strains.</title>
        <authorList>
            <person name="Klenk H.-P."/>
        </authorList>
    </citation>
    <scope>NUCLEOTIDE SEQUENCE [LARGE SCALE GENOMIC DNA]</scope>
    <source>
        <strain evidence="2 3">DSM 44121</strain>
    </source>
</reference>
<sequence>MTLTRAARSLLAEPRRETKRVLTVMFLLLTTLGVQLLCGVHLDEAGHAHPATAVGQYAASAVLTAEGEGASDHHGETGAHCSDNRTATARYDRTVSPSAELATAPELAEQWLVPDVAHAQPTVSTDVAEAAAPCLHALGISRT</sequence>